<organism evidence="1 2">
    <name type="scientific">Dreissena polymorpha</name>
    <name type="common">Zebra mussel</name>
    <name type="synonym">Mytilus polymorpha</name>
    <dbReference type="NCBI Taxonomy" id="45954"/>
    <lineage>
        <taxon>Eukaryota</taxon>
        <taxon>Metazoa</taxon>
        <taxon>Spiralia</taxon>
        <taxon>Lophotrochozoa</taxon>
        <taxon>Mollusca</taxon>
        <taxon>Bivalvia</taxon>
        <taxon>Autobranchia</taxon>
        <taxon>Heteroconchia</taxon>
        <taxon>Euheterodonta</taxon>
        <taxon>Imparidentia</taxon>
        <taxon>Neoheterodontei</taxon>
        <taxon>Myida</taxon>
        <taxon>Dreissenoidea</taxon>
        <taxon>Dreissenidae</taxon>
        <taxon>Dreissena</taxon>
    </lineage>
</organism>
<reference evidence="1" key="2">
    <citation type="submission" date="2020-11" db="EMBL/GenBank/DDBJ databases">
        <authorList>
            <person name="McCartney M.A."/>
            <person name="Auch B."/>
            <person name="Kono T."/>
            <person name="Mallez S."/>
            <person name="Becker A."/>
            <person name="Gohl D.M."/>
            <person name="Silverstein K.A.T."/>
            <person name="Koren S."/>
            <person name="Bechman K.B."/>
            <person name="Herman A."/>
            <person name="Abrahante J.E."/>
            <person name="Garbe J."/>
        </authorList>
    </citation>
    <scope>NUCLEOTIDE SEQUENCE</scope>
    <source>
        <strain evidence="1">Duluth1</strain>
        <tissue evidence="1">Whole animal</tissue>
    </source>
</reference>
<reference evidence="1" key="1">
    <citation type="journal article" date="2019" name="bioRxiv">
        <title>The Genome of the Zebra Mussel, Dreissena polymorpha: A Resource for Invasive Species Research.</title>
        <authorList>
            <person name="McCartney M.A."/>
            <person name="Auch B."/>
            <person name="Kono T."/>
            <person name="Mallez S."/>
            <person name="Zhang Y."/>
            <person name="Obille A."/>
            <person name="Becker A."/>
            <person name="Abrahante J.E."/>
            <person name="Garbe J."/>
            <person name="Badalamenti J.P."/>
            <person name="Herman A."/>
            <person name="Mangelson H."/>
            <person name="Liachko I."/>
            <person name="Sullivan S."/>
            <person name="Sone E.D."/>
            <person name="Koren S."/>
            <person name="Silverstein K.A.T."/>
            <person name="Beckman K.B."/>
            <person name="Gohl D.M."/>
        </authorList>
    </citation>
    <scope>NUCLEOTIDE SEQUENCE</scope>
    <source>
        <strain evidence="1">Duluth1</strain>
        <tissue evidence="1">Whole animal</tissue>
    </source>
</reference>
<dbReference type="PANTHER" id="PTHR45823:SF1">
    <property type="entry name" value="T-SNARE COILED-COIL HOMOLOGY DOMAIN-CONTAINING PROTEIN"/>
    <property type="match status" value="1"/>
</dbReference>
<evidence type="ECO:0000313" key="1">
    <source>
        <dbReference type="EMBL" id="KAH3818791.1"/>
    </source>
</evidence>
<comment type="caution">
    <text evidence="1">The sequence shown here is derived from an EMBL/GenBank/DDBJ whole genome shotgun (WGS) entry which is preliminary data.</text>
</comment>
<dbReference type="Proteomes" id="UP000828390">
    <property type="component" value="Unassembled WGS sequence"/>
</dbReference>
<dbReference type="AlphaFoldDB" id="A0A9D4GJY0"/>
<gene>
    <name evidence="1" type="ORF">DPMN_120517</name>
</gene>
<evidence type="ECO:0000313" key="2">
    <source>
        <dbReference type="Proteomes" id="UP000828390"/>
    </source>
</evidence>
<name>A0A9D4GJY0_DREPO</name>
<keyword evidence="2" id="KW-1185">Reference proteome</keyword>
<proteinExistence type="predicted"/>
<protein>
    <submittedName>
        <fullName evidence="1">Uncharacterized protein</fullName>
    </submittedName>
</protein>
<sequence>MLAASLRGAARNFYMSLTDDERRNYCTLTTRLSERFGNDSKQQWLNKLENRRRSKGESIASLADDLRQLCEKAYTDLDHRSQNKLALNQLYKLVSTEMKCRCMDHNCLTVNEAVSVMKDTNPYWGRLYNQTLGQLIQINVLTLNPLLSELKRALTKLKRLLCVYHR</sequence>
<dbReference type="PANTHER" id="PTHR45823">
    <property type="entry name" value="T-SNARE COILED-COIL HOMOLOGY DOMAIN-CONTAINING PROTEIN"/>
    <property type="match status" value="1"/>
</dbReference>
<accession>A0A9D4GJY0</accession>
<dbReference type="EMBL" id="JAIWYP010000005">
    <property type="protein sequence ID" value="KAH3818791.1"/>
    <property type="molecule type" value="Genomic_DNA"/>
</dbReference>